<evidence type="ECO:0000313" key="3">
    <source>
        <dbReference type="EMBL" id="MEX4008167.1"/>
    </source>
</evidence>
<keyword evidence="3" id="KW-0238">DNA-binding</keyword>
<protein>
    <submittedName>
        <fullName evidence="3">LytTR family DNA-binding domain-containing protein</fullName>
    </submittedName>
</protein>
<comment type="caution">
    <text evidence="3">The sequence shown here is derived from an EMBL/GenBank/DDBJ whole genome shotgun (WGS) entry which is preliminary data.</text>
</comment>
<dbReference type="Gene3D" id="2.40.50.1020">
    <property type="entry name" value="LytTr DNA-binding domain"/>
    <property type="match status" value="1"/>
</dbReference>
<evidence type="ECO:0000256" key="1">
    <source>
        <dbReference type="SAM" id="Phobius"/>
    </source>
</evidence>
<proteinExistence type="predicted"/>
<dbReference type="Proteomes" id="UP001559025">
    <property type="component" value="Unassembled WGS sequence"/>
</dbReference>
<keyword evidence="1" id="KW-0812">Transmembrane</keyword>
<keyword evidence="1" id="KW-1133">Transmembrane helix</keyword>
<feature type="transmembrane region" description="Helical" evidence="1">
    <location>
        <begin position="29"/>
        <end position="48"/>
    </location>
</feature>
<dbReference type="EMBL" id="JAZHFV010000003">
    <property type="protein sequence ID" value="MEX4008167.1"/>
    <property type="molecule type" value="Genomic_DNA"/>
</dbReference>
<feature type="domain" description="HTH LytTR-type" evidence="2">
    <location>
        <begin position="77"/>
        <end position="165"/>
    </location>
</feature>
<evidence type="ECO:0000313" key="4">
    <source>
        <dbReference type="Proteomes" id="UP001559025"/>
    </source>
</evidence>
<dbReference type="SMART" id="SM00850">
    <property type="entry name" value="LytTR"/>
    <property type="match status" value="1"/>
</dbReference>
<name>A0ABV3WU11_9HYPH</name>
<dbReference type="Pfam" id="PF04397">
    <property type="entry name" value="LytTR"/>
    <property type="match status" value="1"/>
</dbReference>
<dbReference type="InterPro" id="IPR007492">
    <property type="entry name" value="LytTR_DNA-bd_dom"/>
</dbReference>
<dbReference type="GO" id="GO:0003677">
    <property type="term" value="F:DNA binding"/>
    <property type="evidence" value="ECO:0007669"/>
    <property type="project" value="UniProtKB-KW"/>
</dbReference>
<dbReference type="PROSITE" id="PS50930">
    <property type="entry name" value="HTH_LYTTR"/>
    <property type="match status" value="1"/>
</dbReference>
<keyword evidence="4" id="KW-1185">Reference proteome</keyword>
<keyword evidence="1" id="KW-0472">Membrane</keyword>
<dbReference type="RefSeq" id="WP_368803207.1">
    <property type="nucleotide sequence ID" value="NZ_JAZHFV010000003.1"/>
</dbReference>
<sequence>MAGVPVALFVWVLNRLVYGTDVVFLLPLTLYVMAIAAVSSGVIAFFSARLAHAPAPAQPSAQRPKLIERLQPRLRGKLLYLSMQDHYVEVVTDKGSELILMRMSDAVDETAPVEGLQIHRSYWVASNAVTGTTRRDGRLILSMSDGAELPVSRNRIGAVKDAGLA</sequence>
<accession>A0ABV3WU11</accession>
<organism evidence="3 4">
    <name type="scientific">Neoaquamicrobium sediminum</name>
    <dbReference type="NCBI Taxonomy" id="1849104"/>
    <lineage>
        <taxon>Bacteria</taxon>
        <taxon>Pseudomonadati</taxon>
        <taxon>Pseudomonadota</taxon>
        <taxon>Alphaproteobacteria</taxon>
        <taxon>Hyphomicrobiales</taxon>
        <taxon>Phyllobacteriaceae</taxon>
        <taxon>Neoaquamicrobium</taxon>
    </lineage>
</organism>
<gene>
    <name evidence="3" type="ORF">V1479_12685</name>
</gene>
<evidence type="ECO:0000259" key="2">
    <source>
        <dbReference type="PROSITE" id="PS50930"/>
    </source>
</evidence>
<reference evidence="3 4" key="1">
    <citation type="submission" date="2024-01" db="EMBL/GenBank/DDBJ databases">
        <title>New evidence supports the origin of RcGTA from prophage.</title>
        <authorList>
            <person name="Xu Y."/>
            <person name="Liu B."/>
            <person name="Chen F."/>
        </authorList>
    </citation>
    <scope>NUCLEOTIDE SEQUENCE [LARGE SCALE GENOMIC DNA]</scope>
    <source>
        <strain evidence="3 4">CBW1107-2</strain>
    </source>
</reference>